<keyword evidence="2" id="KW-1185">Reference proteome</keyword>
<dbReference type="EMBL" id="VVIW01000008">
    <property type="protein sequence ID" value="NHZ41598.1"/>
    <property type="molecule type" value="Genomic_DNA"/>
</dbReference>
<comment type="caution">
    <text evidence="1">The sequence shown here is derived from an EMBL/GenBank/DDBJ whole genome shotgun (WGS) entry which is preliminary data.</text>
</comment>
<evidence type="ECO:0000313" key="1">
    <source>
        <dbReference type="EMBL" id="NHZ41598.1"/>
    </source>
</evidence>
<organism evidence="1 2">
    <name type="scientific">Massilia aquatica</name>
    <dbReference type="NCBI Taxonomy" id="2609000"/>
    <lineage>
        <taxon>Bacteria</taxon>
        <taxon>Pseudomonadati</taxon>
        <taxon>Pseudomonadota</taxon>
        <taxon>Betaproteobacteria</taxon>
        <taxon>Burkholderiales</taxon>
        <taxon>Oxalobacteraceae</taxon>
        <taxon>Telluria group</taxon>
        <taxon>Massilia</taxon>
    </lineage>
</organism>
<protein>
    <submittedName>
        <fullName evidence="1">Uncharacterized protein</fullName>
    </submittedName>
</protein>
<reference evidence="1 2" key="1">
    <citation type="submission" date="2019-09" db="EMBL/GenBank/DDBJ databases">
        <title>Taxonomy of Antarctic Massilia spp.: description of Massilia rubra sp. nov., Massilia aquatica sp. nov., Massilia mucilaginosa sp. nov., Massilia frigida sp. nov. isolated from streams, lakes and regoliths.</title>
        <authorList>
            <person name="Holochova P."/>
            <person name="Sedlacek I."/>
            <person name="Kralova S."/>
            <person name="Maslanova I."/>
            <person name="Busse H.-J."/>
            <person name="Stankova E."/>
            <person name="Vrbovska V."/>
            <person name="Kovarovic V."/>
            <person name="Bartak M."/>
            <person name="Svec P."/>
            <person name="Pantucek R."/>
        </authorList>
    </citation>
    <scope>NUCLEOTIDE SEQUENCE [LARGE SCALE GENOMIC DNA]</scope>
    <source>
        <strain evidence="1 2">CCM 8693</strain>
    </source>
</reference>
<gene>
    <name evidence="1" type="ORF">F1609_15730</name>
</gene>
<sequence>MMTIHHGFFALRQTIDQFPPAGRIFTRPKIERGTIMDAEFVVVPSREVEGYSEESGGGIPYQIAGKDYQSWLEAPVVQDIIVYWLERHPGASLEELVDAVFHYDEYDAFKDA</sequence>
<proteinExistence type="predicted"/>
<accession>A0ABX0M9A8</accession>
<dbReference type="Proteomes" id="UP000819052">
    <property type="component" value="Unassembled WGS sequence"/>
</dbReference>
<evidence type="ECO:0000313" key="2">
    <source>
        <dbReference type="Proteomes" id="UP000819052"/>
    </source>
</evidence>
<dbReference type="RefSeq" id="WP_167077361.1">
    <property type="nucleotide sequence ID" value="NZ_VVIW01000008.1"/>
</dbReference>
<name>A0ABX0M9A8_9BURK</name>